<evidence type="ECO:0000313" key="3">
    <source>
        <dbReference type="EMBL" id="KAI6646291.1"/>
    </source>
</evidence>
<keyword evidence="2" id="KW-0812">Transmembrane</keyword>
<proteinExistence type="predicted"/>
<name>A0AAV7JC61_9METZ</name>
<protein>
    <submittedName>
        <fullName evidence="3">COP9 complex subunit 2</fullName>
    </submittedName>
</protein>
<dbReference type="AlphaFoldDB" id="A0AAV7JC61"/>
<gene>
    <name evidence="3" type="ORF">LOD99_9322</name>
</gene>
<reference evidence="3 4" key="1">
    <citation type="journal article" date="2023" name="BMC Biol.">
        <title>The compact genome of the sponge Oopsacas minuta (Hexactinellida) is lacking key metazoan core genes.</title>
        <authorList>
            <person name="Santini S."/>
            <person name="Schenkelaars Q."/>
            <person name="Jourda C."/>
            <person name="Duchesne M."/>
            <person name="Belahbib H."/>
            <person name="Rocher C."/>
            <person name="Selva M."/>
            <person name="Riesgo A."/>
            <person name="Vervoort M."/>
            <person name="Leys S.P."/>
            <person name="Kodjabachian L."/>
            <person name="Le Bivic A."/>
            <person name="Borchiellini C."/>
            <person name="Claverie J.M."/>
            <person name="Renard E."/>
        </authorList>
    </citation>
    <scope>NUCLEOTIDE SEQUENCE [LARGE SCALE GENOMIC DNA]</scope>
    <source>
        <strain evidence="3">SPO-2</strain>
    </source>
</reference>
<keyword evidence="2" id="KW-1133">Transmembrane helix</keyword>
<keyword evidence="2" id="KW-0472">Membrane</keyword>
<feature type="transmembrane region" description="Helical" evidence="2">
    <location>
        <begin position="90"/>
        <end position="109"/>
    </location>
</feature>
<dbReference type="PANTHER" id="PTHR10678">
    <property type="entry name" value="26S PROTEASOME NON-ATPASE REGULATORY SUBUNIT 11/COP9 SIGNALOSOME COMPLEX SUBUNIT 2"/>
    <property type="match status" value="1"/>
</dbReference>
<sequence>MSDDELMDNDDYDLEYDDSEPDVEADLENQYYNSKTLKCDDPDAALTAFRRVLQLEEEKGDWGFKALKQMMKLEFHLGRFSQMMEHYQQLLTYIKVIFGLLGLLVVLLIKRSTI</sequence>
<accession>A0AAV7JC61</accession>
<keyword evidence="4" id="KW-1185">Reference proteome</keyword>
<organism evidence="3 4">
    <name type="scientific">Oopsacas minuta</name>
    <dbReference type="NCBI Taxonomy" id="111878"/>
    <lineage>
        <taxon>Eukaryota</taxon>
        <taxon>Metazoa</taxon>
        <taxon>Porifera</taxon>
        <taxon>Hexactinellida</taxon>
        <taxon>Hexasterophora</taxon>
        <taxon>Lyssacinosida</taxon>
        <taxon>Leucopsacidae</taxon>
        <taxon>Oopsacas</taxon>
    </lineage>
</organism>
<evidence type="ECO:0000313" key="4">
    <source>
        <dbReference type="Proteomes" id="UP001165289"/>
    </source>
</evidence>
<dbReference type="InterPro" id="IPR050871">
    <property type="entry name" value="26S_Proteasome/COP9_Components"/>
</dbReference>
<dbReference type="Proteomes" id="UP001165289">
    <property type="component" value="Unassembled WGS sequence"/>
</dbReference>
<feature type="region of interest" description="Disordered" evidence="1">
    <location>
        <begin position="1"/>
        <end position="20"/>
    </location>
</feature>
<evidence type="ECO:0000256" key="1">
    <source>
        <dbReference type="SAM" id="MobiDB-lite"/>
    </source>
</evidence>
<dbReference type="EMBL" id="JAKMXF010000357">
    <property type="protein sequence ID" value="KAI6646291.1"/>
    <property type="molecule type" value="Genomic_DNA"/>
</dbReference>
<evidence type="ECO:0000256" key="2">
    <source>
        <dbReference type="SAM" id="Phobius"/>
    </source>
</evidence>
<comment type="caution">
    <text evidence="3">The sequence shown here is derived from an EMBL/GenBank/DDBJ whole genome shotgun (WGS) entry which is preliminary data.</text>
</comment>